<proteinExistence type="predicted"/>
<dbReference type="AlphaFoldDB" id="A0AAD5QLN8"/>
<protein>
    <submittedName>
        <fullName evidence="1">Uncharacterized protein</fullName>
    </submittedName>
</protein>
<reference evidence="1" key="1">
    <citation type="submission" date="2021-06" db="EMBL/GenBank/DDBJ databases">
        <title>Parelaphostrongylus tenuis whole genome reference sequence.</title>
        <authorList>
            <person name="Garwood T.J."/>
            <person name="Larsen P.A."/>
            <person name="Fountain-Jones N.M."/>
            <person name="Garbe J.R."/>
            <person name="Macchietto M.G."/>
            <person name="Kania S.A."/>
            <person name="Gerhold R.W."/>
            <person name="Richards J.E."/>
            <person name="Wolf T.M."/>
        </authorList>
    </citation>
    <scope>NUCLEOTIDE SEQUENCE</scope>
    <source>
        <strain evidence="1">MNPRO001-30</strain>
        <tissue evidence="1">Meninges</tissue>
    </source>
</reference>
<keyword evidence="2" id="KW-1185">Reference proteome</keyword>
<evidence type="ECO:0000313" key="2">
    <source>
        <dbReference type="Proteomes" id="UP001196413"/>
    </source>
</evidence>
<dbReference type="Proteomes" id="UP001196413">
    <property type="component" value="Unassembled WGS sequence"/>
</dbReference>
<comment type="caution">
    <text evidence="1">The sequence shown here is derived from an EMBL/GenBank/DDBJ whole genome shotgun (WGS) entry which is preliminary data.</text>
</comment>
<name>A0AAD5QLN8_PARTN</name>
<gene>
    <name evidence="1" type="ORF">KIN20_012347</name>
</gene>
<accession>A0AAD5QLN8</accession>
<organism evidence="1 2">
    <name type="scientific">Parelaphostrongylus tenuis</name>
    <name type="common">Meningeal worm</name>
    <dbReference type="NCBI Taxonomy" id="148309"/>
    <lineage>
        <taxon>Eukaryota</taxon>
        <taxon>Metazoa</taxon>
        <taxon>Ecdysozoa</taxon>
        <taxon>Nematoda</taxon>
        <taxon>Chromadorea</taxon>
        <taxon>Rhabditida</taxon>
        <taxon>Rhabditina</taxon>
        <taxon>Rhabditomorpha</taxon>
        <taxon>Strongyloidea</taxon>
        <taxon>Metastrongylidae</taxon>
        <taxon>Parelaphostrongylus</taxon>
    </lineage>
</organism>
<evidence type="ECO:0000313" key="1">
    <source>
        <dbReference type="EMBL" id="KAJ1355077.1"/>
    </source>
</evidence>
<dbReference type="EMBL" id="JAHQIW010002328">
    <property type="protein sequence ID" value="KAJ1355077.1"/>
    <property type="molecule type" value="Genomic_DNA"/>
</dbReference>
<sequence length="71" mass="8642">MSAAWRPRQIEFDREHRFNPHELTEAQAARREEISRHLLKIFIECPILAEKYDIRRGMGILRQLRWKQALD</sequence>